<dbReference type="AlphaFoldDB" id="A0AAE4MIE6"/>
<dbReference type="Proteomes" id="UP001271789">
    <property type="component" value="Unassembled WGS sequence"/>
</dbReference>
<sequence length="97" mass="10596">MDIQTILTYAVLILIALVVAFILYKVLKTAKNLIINIVLGFIVFIIGGWIINSYLVGYFPSAAPINYFSLVNIIITALTGVFGALVLLILSLFGITF</sequence>
<evidence type="ECO:0000256" key="1">
    <source>
        <dbReference type="SAM" id="Phobius"/>
    </source>
</evidence>
<keyword evidence="1" id="KW-0812">Transmembrane</keyword>
<reference evidence="2" key="1">
    <citation type="submission" date="2023-06" db="EMBL/GenBank/DDBJ databases">
        <title>Genome sequence of Methanosarcinaceae archaeon Ag5.</title>
        <authorList>
            <person name="Protasov E."/>
            <person name="Platt K."/>
            <person name="Poehlein A."/>
            <person name="Daniel R."/>
            <person name="Brune A."/>
        </authorList>
    </citation>
    <scope>NUCLEOTIDE SEQUENCE</scope>
    <source>
        <strain evidence="2">Ag5</strain>
    </source>
</reference>
<feature type="transmembrane region" description="Helical" evidence="1">
    <location>
        <begin position="33"/>
        <end position="55"/>
    </location>
</feature>
<dbReference type="EMBL" id="JAWDKD010000011">
    <property type="protein sequence ID" value="MDV0446759.1"/>
    <property type="molecule type" value="Genomic_DNA"/>
</dbReference>
<feature type="transmembrane region" description="Helical" evidence="1">
    <location>
        <begin position="6"/>
        <end position="26"/>
    </location>
</feature>
<keyword evidence="1" id="KW-1133">Transmembrane helix</keyword>
<evidence type="ECO:0000313" key="2">
    <source>
        <dbReference type="EMBL" id="MDV0446759.1"/>
    </source>
</evidence>
<keyword evidence="3" id="KW-1185">Reference proteome</keyword>
<comment type="caution">
    <text evidence="2">The sequence shown here is derived from an EMBL/GenBank/DDBJ whole genome shotgun (WGS) entry which is preliminary data.</text>
</comment>
<evidence type="ECO:0008006" key="4">
    <source>
        <dbReference type="Google" id="ProtNLM"/>
    </source>
</evidence>
<protein>
    <recommendedName>
        <fullName evidence="4">SigmaK-factor processing regulatory BofA</fullName>
    </recommendedName>
</protein>
<dbReference type="RefSeq" id="WP_338099168.1">
    <property type="nucleotide sequence ID" value="NZ_JAWDKD010000011.1"/>
</dbReference>
<evidence type="ECO:0000313" key="3">
    <source>
        <dbReference type="Proteomes" id="UP001271789"/>
    </source>
</evidence>
<feature type="transmembrane region" description="Helical" evidence="1">
    <location>
        <begin position="67"/>
        <end position="95"/>
    </location>
</feature>
<gene>
    <name evidence="2" type="ORF">MsAg5_06130</name>
</gene>
<accession>A0AAE4MIE6</accession>
<organism evidence="2 3">
    <name type="scientific">Methanolapillus africanus</name>
    <dbReference type="NCBI Taxonomy" id="3028297"/>
    <lineage>
        <taxon>Archaea</taxon>
        <taxon>Methanobacteriati</taxon>
        <taxon>Methanobacteriota</taxon>
        <taxon>Stenosarchaea group</taxon>
        <taxon>Methanomicrobia</taxon>
        <taxon>Methanosarcinales</taxon>
        <taxon>Methanosarcinaceae</taxon>
        <taxon>Methanolapillus</taxon>
    </lineage>
</organism>
<name>A0AAE4MIE6_9EURY</name>
<keyword evidence="1" id="KW-0472">Membrane</keyword>
<proteinExistence type="predicted"/>